<dbReference type="GO" id="GO:0003700">
    <property type="term" value="F:DNA-binding transcription factor activity"/>
    <property type="evidence" value="ECO:0007669"/>
    <property type="project" value="InterPro"/>
</dbReference>
<evidence type="ECO:0000259" key="5">
    <source>
        <dbReference type="PROSITE" id="PS50931"/>
    </source>
</evidence>
<evidence type="ECO:0000313" key="7">
    <source>
        <dbReference type="Proteomes" id="UP000248196"/>
    </source>
</evidence>
<comment type="caution">
    <text evidence="6">The sequence shown here is derived from an EMBL/GenBank/DDBJ whole genome shotgun (WGS) entry which is preliminary data.</text>
</comment>
<dbReference type="GO" id="GO:0043565">
    <property type="term" value="F:sequence-specific DNA binding"/>
    <property type="evidence" value="ECO:0007669"/>
    <property type="project" value="TreeGrafter"/>
</dbReference>
<evidence type="ECO:0000313" key="6">
    <source>
        <dbReference type="EMBL" id="PYD40161.1"/>
    </source>
</evidence>
<gene>
    <name evidence="6" type="ORF">CT690_02420</name>
</gene>
<dbReference type="SUPFAM" id="SSF46785">
    <property type="entry name" value="Winged helix' DNA-binding domain"/>
    <property type="match status" value="1"/>
</dbReference>
<keyword evidence="4" id="KW-0804">Transcription</keyword>
<dbReference type="Pfam" id="PF03466">
    <property type="entry name" value="LysR_substrate"/>
    <property type="match status" value="1"/>
</dbReference>
<dbReference type="PANTHER" id="PTHR30537">
    <property type="entry name" value="HTH-TYPE TRANSCRIPTIONAL REGULATOR"/>
    <property type="match status" value="1"/>
</dbReference>
<dbReference type="Pfam" id="PF00126">
    <property type="entry name" value="HTH_1"/>
    <property type="match status" value="1"/>
</dbReference>
<dbReference type="PANTHER" id="PTHR30537:SF74">
    <property type="entry name" value="HTH-TYPE TRANSCRIPTIONAL REGULATOR TRPI"/>
    <property type="match status" value="1"/>
</dbReference>
<keyword evidence="3" id="KW-0238">DNA-binding</keyword>
<evidence type="ECO:0000256" key="3">
    <source>
        <dbReference type="ARBA" id="ARBA00023125"/>
    </source>
</evidence>
<dbReference type="Gene3D" id="1.10.10.10">
    <property type="entry name" value="Winged helix-like DNA-binding domain superfamily/Winged helix DNA-binding domain"/>
    <property type="match status" value="1"/>
</dbReference>
<dbReference type="RefSeq" id="WP_004944875.1">
    <property type="nucleotide sequence ID" value="NZ_PESE01000001.1"/>
</dbReference>
<organism evidence="6 7">
    <name type="scientific">Serratia plymuthica</name>
    <dbReference type="NCBI Taxonomy" id="82996"/>
    <lineage>
        <taxon>Bacteria</taxon>
        <taxon>Pseudomonadati</taxon>
        <taxon>Pseudomonadota</taxon>
        <taxon>Gammaproteobacteria</taxon>
        <taxon>Enterobacterales</taxon>
        <taxon>Yersiniaceae</taxon>
        <taxon>Serratia</taxon>
    </lineage>
</organism>
<dbReference type="InterPro" id="IPR005119">
    <property type="entry name" value="LysR_subst-bd"/>
</dbReference>
<dbReference type="SUPFAM" id="SSF53850">
    <property type="entry name" value="Periplasmic binding protein-like II"/>
    <property type="match status" value="1"/>
</dbReference>
<dbReference type="InterPro" id="IPR000847">
    <property type="entry name" value="LysR_HTH_N"/>
</dbReference>
<comment type="similarity">
    <text evidence="1">Belongs to the LysR transcriptional regulatory family.</text>
</comment>
<dbReference type="AlphaFoldDB" id="A0A318P1W5"/>
<dbReference type="Proteomes" id="UP000248196">
    <property type="component" value="Unassembled WGS sequence"/>
</dbReference>
<dbReference type="OrthoDB" id="5526340at2"/>
<name>A0A318P1W5_SERPL</name>
<evidence type="ECO:0000256" key="1">
    <source>
        <dbReference type="ARBA" id="ARBA00009437"/>
    </source>
</evidence>
<reference evidence="6 7" key="1">
    <citation type="submission" date="2017-11" db="EMBL/GenBank/DDBJ databases">
        <title>Genome sequence of the oocydin A producing rhizobacterium Serratia plymuthica 4Rx5.</title>
        <authorList>
            <person name="Matilla M.A."/>
            <person name="Udaondo Z."/>
            <person name="Salmond G.P.C."/>
        </authorList>
    </citation>
    <scope>NUCLEOTIDE SEQUENCE [LARGE SCALE GENOMIC DNA]</scope>
    <source>
        <strain evidence="6 7">4Rx5</strain>
    </source>
</reference>
<dbReference type="InterPro" id="IPR036388">
    <property type="entry name" value="WH-like_DNA-bd_sf"/>
</dbReference>
<dbReference type="CDD" id="cd08432">
    <property type="entry name" value="PBP2_GcdR_TrpI_HvrB_AmpR_like"/>
    <property type="match status" value="1"/>
</dbReference>
<dbReference type="PRINTS" id="PR00039">
    <property type="entry name" value="HTHLYSR"/>
</dbReference>
<keyword evidence="2" id="KW-0805">Transcription regulation</keyword>
<dbReference type="Gene3D" id="3.40.190.10">
    <property type="entry name" value="Periplasmic binding protein-like II"/>
    <property type="match status" value="2"/>
</dbReference>
<evidence type="ECO:0000256" key="4">
    <source>
        <dbReference type="ARBA" id="ARBA00023163"/>
    </source>
</evidence>
<dbReference type="PROSITE" id="PS50931">
    <property type="entry name" value="HTH_LYSR"/>
    <property type="match status" value="1"/>
</dbReference>
<dbReference type="GO" id="GO:0006351">
    <property type="term" value="P:DNA-templated transcription"/>
    <property type="evidence" value="ECO:0007669"/>
    <property type="project" value="TreeGrafter"/>
</dbReference>
<protein>
    <submittedName>
        <fullName evidence="6">LysR family transcriptional regulator</fullName>
    </submittedName>
</protein>
<proteinExistence type="inferred from homology"/>
<dbReference type="InterPro" id="IPR058163">
    <property type="entry name" value="LysR-type_TF_proteobact-type"/>
</dbReference>
<dbReference type="InterPro" id="IPR036390">
    <property type="entry name" value="WH_DNA-bd_sf"/>
</dbReference>
<accession>A0A318P1W5</accession>
<sequence length="300" mass="32898">MKRKLPPLGSLRAFDAVARLQSFKLAAEEIGVSPTAISHQIRLLESLLGVSVFERTPRKVELTADGKILQQASAQAFNLLQTAVENIGERQRPAVLTLSATTALITHWLVPRLPALMRQFPAIDLRLHADDRIVDLRSKQIDVAIRYGNRPDDPLSPRLLQQDRFMLVVSPQLNVASITDLLQTTLIHIDGRQVPQPSPDWPRWRSEFGPAALMVDAGPRFTDEAHAIQAAIAGQGAVIASRLMVQHALESGVLIAPFEHSLPGAAHYFVSNPDGKHSRAVAQLADWFAVEMAAPEKANA</sequence>
<dbReference type="EMBL" id="PESE01000001">
    <property type="protein sequence ID" value="PYD40161.1"/>
    <property type="molecule type" value="Genomic_DNA"/>
</dbReference>
<evidence type="ECO:0000256" key="2">
    <source>
        <dbReference type="ARBA" id="ARBA00023015"/>
    </source>
</evidence>
<feature type="domain" description="HTH lysR-type" evidence="5">
    <location>
        <begin position="6"/>
        <end position="63"/>
    </location>
</feature>